<name>A0A284RZY3_ARMOS</name>
<keyword evidence="2" id="KW-1185">Reference proteome</keyword>
<sequence>MNNILVPITRMDDSRFVRHASRDKLQEENNPSAMDDAKESLFVGNVVGALSAIPSRPYVLSPHLPSLLLFLVFGPPLPTTPMHKILTTREHVLSSKWRRLGCTACPSRAGIVSITHKIHYSSIHFESASYGAYMQGVPSFLPVYFYPQAEADSNTGDGMVDYVRLGPSQAGTRSFLNFTTGREKGSFPPSSTTVLAVPRHIFILHLKTPTAAATVNAGLLYGKSGVLKTTMSSTSVRTVDAMGYQGSMPRAYLDAIKLPWTHVHRRLRIEL</sequence>
<dbReference type="EMBL" id="FUEG01000023">
    <property type="protein sequence ID" value="SJL14315.1"/>
    <property type="molecule type" value="Genomic_DNA"/>
</dbReference>
<protein>
    <submittedName>
        <fullName evidence="1">Uncharacterized protein</fullName>
    </submittedName>
</protein>
<reference evidence="2" key="1">
    <citation type="journal article" date="2017" name="Nat. Ecol. Evol.">
        <title>Genome expansion and lineage-specific genetic innovations in the forest pathogenic fungi Armillaria.</title>
        <authorList>
            <person name="Sipos G."/>
            <person name="Prasanna A.N."/>
            <person name="Walter M.C."/>
            <person name="O'Connor E."/>
            <person name="Balint B."/>
            <person name="Krizsan K."/>
            <person name="Kiss B."/>
            <person name="Hess J."/>
            <person name="Varga T."/>
            <person name="Slot J."/>
            <person name="Riley R."/>
            <person name="Boka B."/>
            <person name="Rigling D."/>
            <person name="Barry K."/>
            <person name="Lee J."/>
            <person name="Mihaltcheva S."/>
            <person name="LaButti K."/>
            <person name="Lipzen A."/>
            <person name="Waldron R."/>
            <person name="Moloney N.M."/>
            <person name="Sperisen C."/>
            <person name="Kredics L."/>
            <person name="Vagvoelgyi C."/>
            <person name="Patrignani A."/>
            <person name="Fitzpatrick D."/>
            <person name="Nagy I."/>
            <person name="Doyle S."/>
            <person name="Anderson J.B."/>
            <person name="Grigoriev I.V."/>
            <person name="Gueldener U."/>
            <person name="Muensterkoetter M."/>
            <person name="Nagy L.G."/>
        </authorList>
    </citation>
    <scope>NUCLEOTIDE SEQUENCE [LARGE SCALE GENOMIC DNA]</scope>
    <source>
        <strain evidence="2">C18/9</strain>
    </source>
</reference>
<evidence type="ECO:0000313" key="2">
    <source>
        <dbReference type="Proteomes" id="UP000219338"/>
    </source>
</evidence>
<organism evidence="1 2">
    <name type="scientific">Armillaria ostoyae</name>
    <name type="common">Armillaria root rot fungus</name>
    <dbReference type="NCBI Taxonomy" id="47428"/>
    <lineage>
        <taxon>Eukaryota</taxon>
        <taxon>Fungi</taxon>
        <taxon>Dikarya</taxon>
        <taxon>Basidiomycota</taxon>
        <taxon>Agaricomycotina</taxon>
        <taxon>Agaricomycetes</taxon>
        <taxon>Agaricomycetidae</taxon>
        <taxon>Agaricales</taxon>
        <taxon>Marasmiineae</taxon>
        <taxon>Physalacriaceae</taxon>
        <taxon>Armillaria</taxon>
    </lineage>
</organism>
<evidence type="ECO:0000313" key="1">
    <source>
        <dbReference type="EMBL" id="SJL14315.1"/>
    </source>
</evidence>
<gene>
    <name evidence="1" type="ORF">ARMOST_17771</name>
</gene>
<accession>A0A284RZY3</accession>
<proteinExistence type="predicted"/>
<dbReference type="Proteomes" id="UP000219338">
    <property type="component" value="Unassembled WGS sequence"/>
</dbReference>
<dbReference type="AlphaFoldDB" id="A0A284RZY3"/>